<dbReference type="AlphaFoldDB" id="A0A2H0Y046"/>
<organism evidence="2 3">
    <name type="scientific">Candidatus Saganbacteria bacterium CG08_land_8_20_14_0_20_45_16</name>
    <dbReference type="NCBI Taxonomy" id="2014293"/>
    <lineage>
        <taxon>Bacteria</taxon>
        <taxon>Bacillati</taxon>
        <taxon>Saganbacteria</taxon>
    </lineage>
</organism>
<dbReference type="InterPro" id="IPR025707">
    <property type="entry name" value="DNA_bp_PD1"/>
</dbReference>
<dbReference type="Gene3D" id="3.30.1330.80">
    <property type="entry name" value="Hypothetical protein, similar to alpha- acetolactate decarboxylase, domain 2"/>
    <property type="match status" value="1"/>
</dbReference>
<protein>
    <submittedName>
        <fullName evidence="2">DNA-binding protein</fullName>
    </submittedName>
</protein>
<dbReference type="CDD" id="cd11378">
    <property type="entry name" value="DUF296"/>
    <property type="match status" value="1"/>
</dbReference>
<dbReference type="PANTHER" id="PTHR34988:SF1">
    <property type="entry name" value="DNA-BINDING PROTEIN"/>
    <property type="match status" value="1"/>
</dbReference>
<dbReference type="GO" id="GO:0003677">
    <property type="term" value="F:DNA binding"/>
    <property type="evidence" value="ECO:0007669"/>
    <property type="project" value="UniProtKB-KW"/>
</dbReference>
<dbReference type="PIRSF" id="PIRSF016702">
    <property type="entry name" value="DNA_bp_PD1"/>
    <property type="match status" value="1"/>
</dbReference>
<dbReference type="PANTHER" id="PTHR34988">
    <property type="entry name" value="PROTEIN, PUTATIVE-RELATED"/>
    <property type="match status" value="1"/>
</dbReference>
<gene>
    <name evidence="2" type="ORF">COT42_04230</name>
</gene>
<evidence type="ECO:0000313" key="2">
    <source>
        <dbReference type="EMBL" id="PIS29808.1"/>
    </source>
</evidence>
<reference evidence="2 3" key="1">
    <citation type="submission" date="2017-09" db="EMBL/GenBank/DDBJ databases">
        <title>Depth-based differentiation of microbial function through sediment-hosted aquifers and enrichment of novel symbionts in the deep terrestrial subsurface.</title>
        <authorList>
            <person name="Probst A.J."/>
            <person name="Ladd B."/>
            <person name="Jarett J.K."/>
            <person name="Geller-Mcgrath D.E."/>
            <person name="Sieber C.M."/>
            <person name="Emerson J.B."/>
            <person name="Anantharaman K."/>
            <person name="Thomas B.C."/>
            <person name="Malmstrom R."/>
            <person name="Stieglmeier M."/>
            <person name="Klingl A."/>
            <person name="Woyke T."/>
            <person name="Ryan C.M."/>
            <person name="Banfield J.F."/>
        </authorList>
    </citation>
    <scope>NUCLEOTIDE SEQUENCE [LARGE SCALE GENOMIC DNA]</scope>
    <source>
        <strain evidence="2">CG08_land_8_20_14_0_20_45_16</strain>
    </source>
</reference>
<dbReference type="Pfam" id="PF03479">
    <property type="entry name" value="PCC"/>
    <property type="match status" value="1"/>
</dbReference>
<dbReference type="Proteomes" id="UP000231343">
    <property type="component" value="Unassembled WGS sequence"/>
</dbReference>
<dbReference type="InterPro" id="IPR005175">
    <property type="entry name" value="PPC_dom"/>
</dbReference>
<sequence length="142" mass="15978">MYLEPTPSRTFIGRLKHNNDLLEALTTFCKEQNIRLGTFNVIGAVKGAKLGYYNQERQKYDGCVELDKKLEIASCLGNISLKDNEIMVHAHIVLADFEGQAFGGHLMPGSKIFAAEFHIQEYIGAELHRGKDQETGLPLWKI</sequence>
<evidence type="ECO:0000313" key="3">
    <source>
        <dbReference type="Proteomes" id="UP000231343"/>
    </source>
</evidence>
<accession>A0A2H0Y046</accession>
<name>A0A2H0Y046_UNCSA</name>
<dbReference type="SUPFAM" id="SSF117856">
    <property type="entry name" value="AF0104/ALDC/Ptd012-like"/>
    <property type="match status" value="1"/>
</dbReference>
<evidence type="ECO:0000259" key="1">
    <source>
        <dbReference type="PROSITE" id="PS51742"/>
    </source>
</evidence>
<dbReference type="PROSITE" id="PS51742">
    <property type="entry name" value="PPC"/>
    <property type="match status" value="1"/>
</dbReference>
<proteinExistence type="predicted"/>
<comment type="caution">
    <text evidence="2">The sequence shown here is derived from an EMBL/GenBank/DDBJ whole genome shotgun (WGS) entry which is preliminary data.</text>
</comment>
<dbReference type="EMBL" id="PEYM01000071">
    <property type="protein sequence ID" value="PIS29808.1"/>
    <property type="molecule type" value="Genomic_DNA"/>
</dbReference>
<feature type="domain" description="PPC" evidence="1">
    <location>
        <begin position="5"/>
        <end position="142"/>
    </location>
</feature>
<keyword evidence="2" id="KW-0238">DNA-binding</keyword>